<dbReference type="Proteomes" id="UP000829398">
    <property type="component" value="Chromosome 3"/>
</dbReference>
<evidence type="ECO:0000313" key="1">
    <source>
        <dbReference type="EMBL" id="KAH9778881.1"/>
    </source>
</evidence>
<name>A0ACB8LZZ7_CITSI</name>
<dbReference type="EMBL" id="CM039172">
    <property type="protein sequence ID" value="KAH9778881.1"/>
    <property type="molecule type" value="Genomic_DNA"/>
</dbReference>
<accession>A0ACB8LZZ7</accession>
<comment type="caution">
    <text evidence="1">The sequence shown here is derived from an EMBL/GenBank/DDBJ whole genome shotgun (WGS) entry which is preliminary data.</text>
</comment>
<reference evidence="2" key="1">
    <citation type="journal article" date="2023" name="Hortic. Res.">
        <title>A chromosome-level phased genome enabling allele-level studies in sweet orange: a case study on citrus Huanglongbing tolerance.</title>
        <authorList>
            <person name="Wu B."/>
            <person name="Yu Q."/>
            <person name="Deng Z."/>
            <person name="Duan Y."/>
            <person name="Luo F."/>
            <person name="Gmitter F. Jr."/>
        </authorList>
    </citation>
    <scope>NUCLEOTIDE SEQUENCE [LARGE SCALE GENOMIC DNA]</scope>
    <source>
        <strain evidence="2">cv. Valencia</strain>
    </source>
</reference>
<gene>
    <name evidence="1" type="ORF">KPL71_007501</name>
</gene>
<protein>
    <submittedName>
        <fullName evidence="1">Uncharacterized protein</fullName>
    </submittedName>
</protein>
<evidence type="ECO:0000313" key="2">
    <source>
        <dbReference type="Proteomes" id="UP000829398"/>
    </source>
</evidence>
<organism evidence="1 2">
    <name type="scientific">Citrus sinensis</name>
    <name type="common">Sweet orange</name>
    <name type="synonym">Citrus aurantium var. sinensis</name>
    <dbReference type="NCBI Taxonomy" id="2711"/>
    <lineage>
        <taxon>Eukaryota</taxon>
        <taxon>Viridiplantae</taxon>
        <taxon>Streptophyta</taxon>
        <taxon>Embryophyta</taxon>
        <taxon>Tracheophyta</taxon>
        <taxon>Spermatophyta</taxon>
        <taxon>Magnoliopsida</taxon>
        <taxon>eudicotyledons</taxon>
        <taxon>Gunneridae</taxon>
        <taxon>Pentapetalae</taxon>
        <taxon>rosids</taxon>
        <taxon>malvids</taxon>
        <taxon>Sapindales</taxon>
        <taxon>Rutaceae</taxon>
        <taxon>Aurantioideae</taxon>
        <taxon>Citrus</taxon>
    </lineage>
</organism>
<keyword evidence="2" id="KW-1185">Reference proteome</keyword>
<sequence>MNKWILRRVDVNNAFLNGFLVEDVYMVQPEEFIDPTKPTHVCKLKKAIYGLKQAPRAWFDRFKNAMVDQWGFLNSKSDSSLFYKWENNHILLVLVYVDDIIVTGSNYQLVEQVIHNMQTTFALKDLGELSYFLGIEVSKIAARVHLSQAKYIADLLAKHDMASCSPIPTPMSTGHHLTKGSGSLISNASQSKSIIGALQYVTLTRPEIAFSVNKLCQFLSLPMTEHWEACKRLLRYLKGSIHFGLHFYHCGTLQVYCYSDSDWACDKDDRKSVAGYAVYLGSNLVSWCSKKQQVVSRSSTEAEYRALAQATFEVIWIENLLSELKIKLVAEPIMW</sequence>
<proteinExistence type="predicted"/>